<feature type="compositionally biased region" description="Basic residues" evidence="1">
    <location>
        <begin position="275"/>
        <end position="307"/>
    </location>
</feature>
<keyword evidence="2" id="KW-0472">Membrane</keyword>
<feature type="compositionally biased region" description="Basic and acidic residues" evidence="1">
    <location>
        <begin position="332"/>
        <end position="342"/>
    </location>
</feature>
<keyword evidence="2" id="KW-1133">Transmembrane helix</keyword>
<feature type="region of interest" description="Disordered" evidence="1">
    <location>
        <begin position="113"/>
        <end position="133"/>
    </location>
</feature>
<organism evidence="3 4">
    <name type="scientific">Aphidius gifuensis</name>
    <name type="common">Parasitoid wasp</name>
    <dbReference type="NCBI Taxonomy" id="684658"/>
    <lineage>
        <taxon>Eukaryota</taxon>
        <taxon>Metazoa</taxon>
        <taxon>Ecdysozoa</taxon>
        <taxon>Arthropoda</taxon>
        <taxon>Hexapoda</taxon>
        <taxon>Insecta</taxon>
        <taxon>Pterygota</taxon>
        <taxon>Neoptera</taxon>
        <taxon>Endopterygota</taxon>
        <taxon>Hymenoptera</taxon>
        <taxon>Apocrita</taxon>
        <taxon>Ichneumonoidea</taxon>
        <taxon>Braconidae</taxon>
        <taxon>Aphidiinae</taxon>
        <taxon>Aphidius</taxon>
    </lineage>
</organism>
<keyword evidence="2" id="KW-0812">Transmembrane</keyword>
<accession>A0A834Y2M5</accession>
<reference evidence="3 4" key="1">
    <citation type="submission" date="2020-08" db="EMBL/GenBank/DDBJ databases">
        <title>Aphidius gifuensis genome sequencing and assembly.</title>
        <authorList>
            <person name="Du Z."/>
        </authorList>
    </citation>
    <scope>NUCLEOTIDE SEQUENCE [LARGE SCALE GENOMIC DNA]</scope>
    <source>
        <strain evidence="3">YNYX2018</strain>
        <tissue evidence="3">Adults</tissue>
    </source>
</reference>
<feature type="region of interest" description="Disordered" evidence="1">
    <location>
        <begin position="275"/>
        <end position="347"/>
    </location>
</feature>
<name>A0A834Y2M5_APHGI</name>
<evidence type="ECO:0000256" key="2">
    <source>
        <dbReference type="SAM" id="Phobius"/>
    </source>
</evidence>
<proteinExistence type="predicted"/>
<comment type="caution">
    <text evidence="3">The sequence shown here is derived from an EMBL/GenBank/DDBJ whole genome shotgun (WGS) entry which is preliminary data.</text>
</comment>
<protein>
    <submittedName>
        <fullName evidence="3">Uncharacterized protein</fullName>
    </submittedName>
</protein>
<feature type="compositionally biased region" description="Low complexity" evidence="1">
    <location>
        <begin position="314"/>
        <end position="329"/>
    </location>
</feature>
<dbReference type="EMBL" id="JACMRX010000001">
    <property type="protein sequence ID" value="KAF7998250.1"/>
    <property type="molecule type" value="Genomic_DNA"/>
</dbReference>
<keyword evidence="4" id="KW-1185">Reference proteome</keyword>
<evidence type="ECO:0000313" key="3">
    <source>
        <dbReference type="EMBL" id="KAF7998250.1"/>
    </source>
</evidence>
<evidence type="ECO:0000313" key="4">
    <source>
        <dbReference type="Proteomes" id="UP000639338"/>
    </source>
</evidence>
<dbReference type="AlphaFoldDB" id="A0A834Y2M5"/>
<evidence type="ECO:0000256" key="1">
    <source>
        <dbReference type="SAM" id="MobiDB-lite"/>
    </source>
</evidence>
<gene>
    <name evidence="3" type="ORF">HCN44_009648</name>
</gene>
<dbReference type="Proteomes" id="UP000639338">
    <property type="component" value="Unassembled WGS sequence"/>
</dbReference>
<sequence>MQLVSSSSIFVQLFASIHIVVLVFCIFNNVHLTSATSLEHDVSQGVIETIDPINRIDDSDDDDEDSSEEKLCVSCDLMTDSLNTLKILMNKLEDVSKKYCSATFSTIERKSSDTRSRGSRAMTNLEDNDEEEYPQVRWKSRDFMRGQHGTIFRDMYSPPPPPRNPRTFPRFLPPRDAGIDERYHSKQRMLSPPNNQYLIKKLPHHSQSSPVYYYKFDEPNKFIAPPPSSSLLLSSRPLIYQQLVAQQNSPLKNGHYVTPAGLNNERVLMCPTKNAAKKKHRISQMKHKISQMKNSKKKNSRGHKYKKTKEIQKSNSVSNSNININNNSNGPDIHKTTTEKISSHSSETFFTDNSTNFDIDDSLSFK</sequence>
<feature type="transmembrane region" description="Helical" evidence="2">
    <location>
        <begin position="6"/>
        <end position="27"/>
    </location>
</feature>